<proteinExistence type="predicted"/>
<reference evidence="1" key="1">
    <citation type="submission" date="2023-06" db="EMBL/GenBank/DDBJ databases">
        <authorList>
            <consortium name="Lawrence Berkeley National Laboratory"/>
            <person name="Ahrendt S."/>
            <person name="Sahu N."/>
            <person name="Indic B."/>
            <person name="Wong-Bajracharya J."/>
            <person name="Merenyi Z."/>
            <person name="Ke H.-M."/>
            <person name="Monk M."/>
            <person name="Kocsube S."/>
            <person name="Drula E."/>
            <person name="Lipzen A."/>
            <person name="Balint B."/>
            <person name="Henrissat B."/>
            <person name="Andreopoulos B."/>
            <person name="Martin F.M."/>
            <person name="Harder C.B."/>
            <person name="Rigling D."/>
            <person name="Ford K.L."/>
            <person name="Foster G.D."/>
            <person name="Pangilinan J."/>
            <person name="Papanicolaou A."/>
            <person name="Barry K."/>
            <person name="LaButti K."/>
            <person name="Viragh M."/>
            <person name="Koriabine M."/>
            <person name="Yan M."/>
            <person name="Riley R."/>
            <person name="Champramary S."/>
            <person name="Plett K.L."/>
            <person name="Tsai I.J."/>
            <person name="Slot J."/>
            <person name="Sipos G."/>
            <person name="Plett J."/>
            <person name="Nagy L.G."/>
            <person name="Grigoriev I.V."/>
        </authorList>
    </citation>
    <scope>NUCLEOTIDE SEQUENCE</scope>
    <source>
        <strain evidence="1">HWK02</strain>
    </source>
</reference>
<comment type="caution">
    <text evidence="1">The sequence shown here is derived from an EMBL/GenBank/DDBJ whole genome shotgun (WGS) entry which is preliminary data.</text>
</comment>
<keyword evidence="2" id="KW-1185">Reference proteome</keyword>
<evidence type="ECO:0008006" key="3">
    <source>
        <dbReference type="Google" id="ProtNLM"/>
    </source>
</evidence>
<feature type="non-terminal residue" evidence="1">
    <location>
        <position position="128"/>
    </location>
</feature>
<name>A0AA39QA22_9AGAR</name>
<evidence type="ECO:0000313" key="1">
    <source>
        <dbReference type="EMBL" id="KAK0499067.1"/>
    </source>
</evidence>
<dbReference type="Proteomes" id="UP001175228">
    <property type="component" value="Unassembled WGS sequence"/>
</dbReference>
<feature type="non-terminal residue" evidence="1">
    <location>
        <position position="1"/>
    </location>
</feature>
<evidence type="ECO:0000313" key="2">
    <source>
        <dbReference type="Proteomes" id="UP001175228"/>
    </source>
</evidence>
<organism evidence="1 2">
    <name type="scientific">Armillaria luteobubalina</name>
    <dbReference type="NCBI Taxonomy" id="153913"/>
    <lineage>
        <taxon>Eukaryota</taxon>
        <taxon>Fungi</taxon>
        <taxon>Dikarya</taxon>
        <taxon>Basidiomycota</taxon>
        <taxon>Agaricomycotina</taxon>
        <taxon>Agaricomycetes</taxon>
        <taxon>Agaricomycetidae</taxon>
        <taxon>Agaricales</taxon>
        <taxon>Marasmiineae</taxon>
        <taxon>Physalacriaceae</taxon>
        <taxon>Armillaria</taxon>
    </lineage>
</organism>
<protein>
    <recommendedName>
        <fullName evidence="3">Reverse transcriptase zinc-binding domain-containing protein</fullName>
    </recommendedName>
</protein>
<sequence length="128" mass="14862">RRRTQMNLERTRAATEALTGKQPTDKLIWSGLHHKDLSTSETRQFLWMTMHDAYKIESWCAKCNVTESMKHIFFECEEPGQRQVWKLTEKLWARKESKLPNPSFANLLATSLVQLLGRNGAKLTGDTR</sequence>
<dbReference type="AlphaFoldDB" id="A0AA39QA22"/>
<gene>
    <name evidence="1" type="ORF">EDD18DRAFT_1024714</name>
</gene>
<accession>A0AA39QA22</accession>
<dbReference type="EMBL" id="JAUEPU010000010">
    <property type="protein sequence ID" value="KAK0499067.1"/>
    <property type="molecule type" value="Genomic_DNA"/>
</dbReference>